<reference evidence="2 4" key="1">
    <citation type="submission" date="2019-03" db="EMBL/GenBank/DDBJ databases">
        <authorList>
            <person name="Li J."/>
        </authorList>
    </citation>
    <scope>NUCLEOTIDE SEQUENCE [LARGE SCALE GENOMIC DNA]</scope>
    <source>
        <strain evidence="2 4">3058</strain>
    </source>
</reference>
<sequence>MPASIHLAAGQTAPQGCSACVAASVPYIRGKVSADPSSHLRRYATWFSVRPWCA</sequence>
<protein>
    <submittedName>
        <fullName evidence="2">Uncharacterized protein</fullName>
    </submittedName>
</protein>
<dbReference type="EMBL" id="CP040762">
    <property type="protein sequence ID" value="QDA36357.1"/>
    <property type="molecule type" value="Genomic_DNA"/>
</dbReference>
<accession>A0A4Z1CSE6</accession>
<dbReference type="Proteomes" id="UP000296374">
    <property type="component" value="Plasmid unnamed2"/>
</dbReference>
<evidence type="ECO:0000313" key="3">
    <source>
        <dbReference type="Proteomes" id="UP000296374"/>
    </source>
</evidence>
<gene>
    <name evidence="1" type="ORF">E4191_19720</name>
    <name evidence="2" type="ORF">E4L95_02270</name>
</gene>
<keyword evidence="4" id="KW-1185">Reference proteome</keyword>
<reference evidence="1" key="3">
    <citation type="journal article" date="2020" name="Int. J. Syst. Evol. Microbiol.">
        <title>Paracoccus liaowanqingii sp. nov., isolated from Tibetan antelope (Pantholops hodgsonii).</title>
        <authorList>
            <person name="Li J."/>
            <person name="Lu S."/>
            <person name="Jin D."/>
            <person name="Yang J."/>
            <person name="Lai X.H."/>
            <person name="Huang Y."/>
            <person name="Tian Z."/>
            <person name="Dong K."/>
            <person name="Zhang S."/>
            <person name="Lei W."/>
            <person name="Pu J."/>
            <person name="Zhang G."/>
            <person name="Wu X."/>
            <person name="Huang Y."/>
            <person name="Ren Z."/>
            <person name="Wang S."/>
            <person name="Xu J."/>
        </authorList>
    </citation>
    <scope>NUCLEOTIDE SEQUENCE</scope>
    <source>
        <strain evidence="1">2251</strain>
    </source>
</reference>
<organism evidence="2 4">
    <name type="scientific">Paracoccus liaowanqingii</name>
    <dbReference type="NCBI Taxonomy" id="2560053"/>
    <lineage>
        <taxon>Bacteria</taxon>
        <taxon>Pseudomonadati</taxon>
        <taxon>Pseudomonadota</taxon>
        <taxon>Alphaproteobacteria</taxon>
        <taxon>Rhodobacterales</taxon>
        <taxon>Paracoccaceae</taxon>
        <taxon>Paracoccus</taxon>
    </lineage>
</organism>
<evidence type="ECO:0000313" key="1">
    <source>
        <dbReference type="EMBL" id="QDA36357.1"/>
    </source>
</evidence>
<dbReference type="EMBL" id="SRPG01000011">
    <property type="protein sequence ID" value="TGN68202.1"/>
    <property type="molecule type" value="Genomic_DNA"/>
</dbReference>
<keyword evidence="1" id="KW-0614">Plasmid</keyword>
<geneLocation type="plasmid" evidence="1 3">
    <name>unnamed2</name>
</geneLocation>
<dbReference type="AlphaFoldDB" id="A0A4Z1CSE6"/>
<name>A0A4Z1CSE6_9RHOB</name>
<evidence type="ECO:0000313" key="2">
    <source>
        <dbReference type="EMBL" id="TGN68202.1"/>
    </source>
</evidence>
<evidence type="ECO:0000313" key="4">
    <source>
        <dbReference type="Proteomes" id="UP000297972"/>
    </source>
</evidence>
<proteinExistence type="predicted"/>
<reference evidence="3" key="2">
    <citation type="submission" date="2019-05" db="EMBL/GenBank/DDBJ databases">
        <title>Tamlana fucoidanivorans sp. nov., isolated from the surface of algae collected from Fujian province in China.</title>
        <authorList>
            <person name="Li J."/>
        </authorList>
    </citation>
    <scope>NUCLEOTIDE SEQUENCE [LARGE SCALE GENOMIC DNA]</scope>
    <source>
        <strain evidence="3">2251</strain>
        <plasmid evidence="3">unnamed2</plasmid>
    </source>
</reference>
<dbReference type="Proteomes" id="UP000297972">
    <property type="component" value="Unassembled WGS sequence"/>
</dbReference>
<accession>A0A4Y5SS95</accession>
<dbReference type="KEGG" id="plia:E4191_19720"/>